<dbReference type="RefSeq" id="WP_329079446.1">
    <property type="nucleotide sequence ID" value="NZ_CP109393.1"/>
</dbReference>
<organism evidence="1 2">
    <name type="scientific">Streptomyces niveus</name>
    <name type="common">Streptomyces spheroides</name>
    <dbReference type="NCBI Taxonomy" id="193462"/>
    <lineage>
        <taxon>Bacteria</taxon>
        <taxon>Bacillati</taxon>
        <taxon>Actinomycetota</taxon>
        <taxon>Actinomycetes</taxon>
        <taxon>Kitasatosporales</taxon>
        <taxon>Streptomycetaceae</taxon>
        <taxon>Streptomyces</taxon>
    </lineage>
</organism>
<evidence type="ECO:0000313" key="1">
    <source>
        <dbReference type="EMBL" id="WUX55536.1"/>
    </source>
</evidence>
<keyword evidence="2" id="KW-1185">Reference proteome</keyword>
<dbReference type="Proteomes" id="UP001432209">
    <property type="component" value="Chromosome"/>
</dbReference>
<protein>
    <recommendedName>
        <fullName evidence="3">Secreted protein</fullName>
    </recommendedName>
</protein>
<reference evidence="1" key="1">
    <citation type="submission" date="2022-10" db="EMBL/GenBank/DDBJ databases">
        <title>The complete genomes of actinobacterial strains from the NBC collection.</title>
        <authorList>
            <person name="Joergensen T.S."/>
            <person name="Alvarez Arevalo M."/>
            <person name="Sterndorff E.B."/>
            <person name="Faurdal D."/>
            <person name="Vuksanovic O."/>
            <person name="Mourched A.-S."/>
            <person name="Charusanti P."/>
            <person name="Shaw S."/>
            <person name="Blin K."/>
            <person name="Weber T."/>
        </authorList>
    </citation>
    <scope>NUCLEOTIDE SEQUENCE</scope>
    <source>
        <strain evidence="1">NBC_01432</strain>
    </source>
</reference>
<sequence>MKVRSAISPRQRPNRLRGPKRLLGRALAASAAAVLTGLLVTGGLSGASGEASAERVETVTPVAAEAPGYAVEDFNYPRADKILQERGITLKRGDGHIVLATCDSQTGLLEVWARSRSNERICFRVTGNSGYLSLEIPSVYGVQGNAYATKVDMTVEDEEKSFDITKNTWTPVGESVDDEAREHMLVEITTTK</sequence>
<proteinExistence type="predicted"/>
<dbReference type="EMBL" id="CP109495">
    <property type="protein sequence ID" value="WUX55536.1"/>
    <property type="molecule type" value="Genomic_DNA"/>
</dbReference>
<evidence type="ECO:0000313" key="2">
    <source>
        <dbReference type="Proteomes" id="UP001432209"/>
    </source>
</evidence>
<evidence type="ECO:0008006" key="3">
    <source>
        <dbReference type="Google" id="ProtNLM"/>
    </source>
</evidence>
<gene>
    <name evidence="1" type="ORF">OG442_30660</name>
</gene>
<name>A0ABZ2AAV9_STRNV</name>
<accession>A0ABZ2AAV9</accession>